<dbReference type="EMBL" id="MHRM01000015">
    <property type="protein sequence ID" value="OHA23926.1"/>
    <property type="molecule type" value="Genomic_DNA"/>
</dbReference>
<name>A0A1G2MJ75_9BACT</name>
<dbReference type="Pfam" id="PF22296">
    <property type="entry name" value="bAvd"/>
    <property type="match status" value="1"/>
</dbReference>
<proteinExistence type="predicted"/>
<evidence type="ECO:0000313" key="2">
    <source>
        <dbReference type="EMBL" id="OHA23926.1"/>
    </source>
</evidence>
<organism evidence="2 3">
    <name type="scientific">Candidatus Taylorbacteria bacterium RIFCSPHIGHO2_02_FULL_44_12</name>
    <dbReference type="NCBI Taxonomy" id="1802308"/>
    <lineage>
        <taxon>Bacteria</taxon>
        <taxon>Candidatus Tayloriibacteriota</taxon>
    </lineage>
</organism>
<dbReference type="AlphaFoldDB" id="A0A1G2MJ75"/>
<dbReference type="InterPro" id="IPR055360">
    <property type="entry name" value="bAvd"/>
</dbReference>
<sequence length="95" mass="10982">MPKRDKFGLHLKVENLCIDVLTIAIDAALAQAIKKKILLYDLRVKVEMLKHLIRLMNELNIIEMKIYIFLEAQLQEISKMATGWIKYLDAEKGVA</sequence>
<reference evidence="2 3" key="1">
    <citation type="journal article" date="2016" name="Nat. Commun.">
        <title>Thousands of microbial genomes shed light on interconnected biogeochemical processes in an aquifer system.</title>
        <authorList>
            <person name="Anantharaman K."/>
            <person name="Brown C.T."/>
            <person name="Hug L.A."/>
            <person name="Sharon I."/>
            <person name="Castelle C.J."/>
            <person name="Probst A.J."/>
            <person name="Thomas B.C."/>
            <person name="Singh A."/>
            <person name="Wilkins M.J."/>
            <person name="Karaoz U."/>
            <person name="Brodie E.L."/>
            <person name="Williams K.H."/>
            <person name="Hubbard S.S."/>
            <person name="Banfield J.F."/>
        </authorList>
    </citation>
    <scope>NUCLEOTIDE SEQUENCE [LARGE SCALE GENOMIC DNA]</scope>
</reference>
<accession>A0A1G2MJ75</accession>
<dbReference type="InterPro" id="IPR036583">
    <property type="entry name" value="23S_rRNA_IVS_sf"/>
</dbReference>
<comment type="caution">
    <text evidence="2">The sequence shown here is derived from an EMBL/GenBank/DDBJ whole genome shotgun (WGS) entry which is preliminary data.</text>
</comment>
<evidence type="ECO:0000259" key="1">
    <source>
        <dbReference type="Pfam" id="PF22296"/>
    </source>
</evidence>
<protein>
    <recommendedName>
        <fullName evidence="1">bAvd-like domain-containing protein</fullName>
    </recommendedName>
</protein>
<feature type="domain" description="bAvd-like" evidence="1">
    <location>
        <begin position="1"/>
        <end position="87"/>
    </location>
</feature>
<evidence type="ECO:0000313" key="3">
    <source>
        <dbReference type="Proteomes" id="UP000178413"/>
    </source>
</evidence>
<dbReference type="CDD" id="cd16376">
    <property type="entry name" value="Avd_like"/>
    <property type="match status" value="1"/>
</dbReference>
<dbReference type="Proteomes" id="UP000178413">
    <property type="component" value="Unassembled WGS sequence"/>
</dbReference>
<gene>
    <name evidence="2" type="ORF">A3D50_02455</name>
</gene>
<dbReference type="Gene3D" id="1.20.1440.60">
    <property type="entry name" value="23S rRNA-intervening sequence"/>
    <property type="match status" value="1"/>
</dbReference>